<keyword evidence="1" id="KW-1133">Transmembrane helix</keyword>
<keyword evidence="3" id="KW-1185">Reference proteome</keyword>
<feature type="transmembrane region" description="Helical" evidence="1">
    <location>
        <begin position="45"/>
        <end position="67"/>
    </location>
</feature>
<proteinExistence type="predicted"/>
<keyword evidence="1" id="KW-0472">Membrane</keyword>
<dbReference type="EMBL" id="JBHUJC010000003">
    <property type="protein sequence ID" value="MFD2275131.1"/>
    <property type="molecule type" value="Genomic_DNA"/>
</dbReference>
<name>A0ABW5DXT6_9BACT</name>
<dbReference type="RefSeq" id="WP_377094876.1">
    <property type="nucleotide sequence ID" value="NZ_JBHSJM010000001.1"/>
</dbReference>
<evidence type="ECO:0000256" key="1">
    <source>
        <dbReference type="SAM" id="Phobius"/>
    </source>
</evidence>
<dbReference type="Proteomes" id="UP001597297">
    <property type="component" value="Unassembled WGS sequence"/>
</dbReference>
<comment type="caution">
    <text evidence="2">The sequence shown here is derived from an EMBL/GenBank/DDBJ whole genome shotgun (WGS) entry which is preliminary data.</text>
</comment>
<gene>
    <name evidence="2" type="ORF">ACFSQZ_01500</name>
</gene>
<protein>
    <submittedName>
        <fullName evidence="2">Uncharacterized protein</fullName>
    </submittedName>
</protein>
<evidence type="ECO:0000313" key="2">
    <source>
        <dbReference type="EMBL" id="MFD2275131.1"/>
    </source>
</evidence>
<keyword evidence="1" id="KW-0812">Transmembrane</keyword>
<reference evidence="3" key="1">
    <citation type="journal article" date="2019" name="Int. J. Syst. Evol. Microbiol.">
        <title>The Global Catalogue of Microorganisms (GCM) 10K type strain sequencing project: providing services to taxonomists for standard genome sequencing and annotation.</title>
        <authorList>
            <consortium name="The Broad Institute Genomics Platform"/>
            <consortium name="The Broad Institute Genome Sequencing Center for Infectious Disease"/>
            <person name="Wu L."/>
            <person name="Ma J."/>
        </authorList>
    </citation>
    <scope>NUCLEOTIDE SEQUENCE [LARGE SCALE GENOMIC DNA]</scope>
    <source>
        <strain evidence="3">JCM 16545</strain>
    </source>
</reference>
<sequence length="74" mass="7995">MKSLLIILSLAITLMLPSCDSERKPKKPEQTVVIEAADYKPVGEGVKFLGLALLGSTIAICITALMYQEGDKND</sequence>
<evidence type="ECO:0000313" key="3">
    <source>
        <dbReference type="Proteomes" id="UP001597297"/>
    </source>
</evidence>
<accession>A0ABW5DXT6</accession>
<organism evidence="2 3">
    <name type="scientific">Rubritalea spongiae</name>
    <dbReference type="NCBI Taxonomy" id="430797"/>
    <lineage>
        <taxon>Bacteria</taxon>
        <taxon>Pseudomonadati</taxon>
        <taxon>Verrucomicrobiota</taxon>
        <taxon>Verrucomicrobiia</taxon>
        <taxon>Verrucomicrobiales</taxon>
        <taxon>Rubritaleaceae</taxon>
        <taxon>Rubritalea</taxon>
    </lineage>
</organism>